<evidence type="ECO:0000313" key="2">
    <source>
        <dbReference type="Proteomes" id="UP001151760"/>
    </source>
</evidence>
<gene>
    <name evidence="1" type="ORF">Tco_1006294</name>
</gene>
<reference evidence="1" key="2">
    <citation type="submission" date="2022-01" db="EMBL/GenBank/DDBJ databases">
        <authorList>
            <person name="Yamashiro T."/>
            <person name="Shiraishi A."/>
            <person name="Satake H."/>
            <person name="Nakayama K."/>
        </authorList>
    </citation>
    <scope>NUCLEOTIDE SEQUENCE</scope>
</reference>
<organism evidence="1 2">
    <name type="scientific">Tanacetum coccineum</name>
    <dbReference type="NCBI Taxonomy" id="301880"/>
    <lineage>
        <taxon>Eukaryota</taxon>
        <taxon>Viridiplantae</taxon>
        <taxon>Streptophyta</taxon>
        <taxon>Embryophyta</taxon>
        <taxon>Tracheophyta</taxon>
        <taxon>Spermatophyta</taxon>
        <taxon>Magnoliopsida</taxon>
        <taxon>eudicotyledons</taxon>
        <taxon>Gunneridae</taxon>
        <taxon>Pentapetalae</taxon>
        <taxon>asterids</taxon>
        <taxon>campanulids</taxon>
        <taxon>Asterales</taxon>
        <taxon>Asteraceae</taxon>
        <taxon>Asteroideae</taxon>
        <taxon>Anthemideae</taxon>
        <taxon>Anthemidinae</taxon>
        <taxon>Tanacetum</taxon>
    </lineage>
</organism>
<protein>
    <submittedName>
        <fullName evidence="1">Uncharacterized protein</fullName>
    </submittedName>
</protein>
<sequence length="106" mass="12047">MEAQFSPEINREERANSSVLVFTLIHEVPTFDLKGAEGVVRLVLWNVANETEKVTSTSGTSLTHLWERQNCQTKVLDETIALANDWRLENSSPMLERQSDKQIEGM</sequence>
<accession>A0ABQ5FHM5</accession>
<evidence type="ECO:0000313" key="1">
    <source>
        <dbReference type="EMBL" id="GJT62761.1"/>
    </source>
</evidence>
<comment type="caution">
    <text evidence="1">The sequence shown here is derived from an EMBL/GenBank/DDBJ whole genome shotgun (WGS) entry which is preliminary data.</text>
</comment>
<reference evidence="1" key="1">
    <citation type="journal article" date="2022" name="Int. J. Mol. Sci.">
        <title>Draft Genome of Tanacetum Coccineum: Genomic Comparison of Closely Related Tanacetum-Family Plants.</title>
        <authorList>
            <person name="Yamashiro T."/>
            <person name="Shiraishi A."/>
            <person name="Nakayama K."/>
            <person name="Satake H."/>
        </authorList>
    </citation>
    <scope>NUCLEOTIDE SEQUENCE</scope>
</reference>
<dbReference type="EMBL" id="BQNB010017403">
    <property type="protein sequence ID" value="GJT62761.1"/>
    <property type="molecule type" value="Genomic_DNA"/>
</dbReference>
<name>A0ABQ5FHM5_9ASTR</name>
<proteinExistence type="predicted"/>
<keyword evidence="2" id="KW-1185">Reference proteome</keyword>
<dbReference type="Proteomes" id="UP001151760">
    <property type="component" value="Unassembled WGS sequence"/>
</dbReference>